<protein>
    <recommendedName>
        <fullName evidence="3">F-box domain-containing protein</fullName>
    </recommendedName>
</protein>
<evidence type="ECO:0000313" key="1">
    <source>
        <dbReference type="EMBL" id="RPA88049.1"/>
    </source>
</evidence>
<keyword evidence="2" id="KW-1185">Reference proteome</keyword>
<name>A0A3N4IQ42_ASCIM</name>
<evidence type="ECO:0000313" key="2">
    <source>
        <dbReference type="Proteomes" id="UP000275078"/>
    </source>
</evidence>
<organism evidence="1 2">
    <name type="scientific">Ascobolus immersus RN42</name>
    <dbReference type="NCBI Taxonomy" id="1160509"/>
    <lineage>
        <taxon>Eukaryota</taxon>
        <taxon>Fungi</taxon>
        <taxon>Dikarya</taxon>
        <taxon>Ascomycota</taxon>
        <taxon>Pezizomycotina</taxon>
        <taxon>Pezizomycetes</taxon>
        <taxon>Pezizales</taxon>
        <taxon>Ascobolaceae</taxon>
        <taxon>Ascobolus</taxon>
    </lineage>
</organism>
<reference evidence="1 2" key="1">
    <citation type="journal article" date="2018" name="Nat. Ecol. Evol.">
        <title>Pezizomycetes genomes reveal the molecular basis of ectomycorrhizal truffle lifestyle.</title>
        <authorList>
            <person name="Murat C."/>
            <person name="Payen T."/>
            <person name="Noel B."/>
            <person name="Kuo A."/>
            <person name="Morin E."/>
            <person name="Chen J."/>
            <person name="Kohler A."/>
            <person name="Krizsan K."/>
            <person name="Balestrini R."/>
            <person name="Da Silva C."/>
            <person name="Montanini B."/>
            <person name="Hainaut M."/>
            <person name="Levati E."/>
            <person name="Barry K.W."/>
            <person name="Belfiori B."/>
            <person name="Cichocki N."/>
            <person name="Clum A."/>
            <person name="Dockter R.B."/>
            <person name="Fauchery L."/>
            <person name="Guy J."/>
            <person name="Iotti M."/>
            <person name="Le Tacon F."/>
            <person name="Lindquist E.A."/>
            <person name="Lipzen A."/>
            <person name="Malagnac F."/>
            <person name="Mello A."/>
            <person name="Molinier V."/>
            <person name="Miyauchi S."/>
            <person name="Poulain J."/>
            <person name="Riccioni C."/>
            <person name="Rubini A."/>
            <person name="Sitrit Y."/>
            <person name="Splivallo R."/>
            <person name="Traeger S."/>
            <person name="Wang M."/>
            <person name="Zifcakova L."/>
            <person name="Wipf D."/>
            <person name="Zambonelli A."/>
            <person name="Paolocci F."/>
            <person name="Nowrousian M."/>
            <person name="Ottonello S."/>
            <person name="Baldrian P."/>
            <person name="Spatafora J.W."/>
            <person name="Henrissat B."/>
            <person name="Nagy L.G."/>
            <person name="Aury J.M."/>
            <person name="Wincker P."/>
            <person name="Grigoriev I.V."/>
            <person name="Bonfante P."/>
            <person name="Martin F.M."/>
        </authorList>
    </citation>
    <scope>NUCLEOTIDE SEQUENCE [LARGE SCALE GENOMIC DNA]</scope>
    <source>
        <strain evidence="1 2">RN42</strain>
    </source>
</reference>
<dbReference type="Proteomes" id="UP000275078">
    <property type="component" value="Unassembled WGS sequence"/>
</dbReference>
<accession>A0A3N4IQ42</accession>
<proteinExistence type="predicted"/>
<dbReference type="EMBL" id="ML119645">
    <property type="protein sequence ID" value="RPA88049.1"/>
    <property type="molecule type" value="Genomic_DNA"/>
</dbReference>
<dbReference type="AlphaFoldDB" id="A0A3N4IQ42"/>
<sequence>MHNILTLPYEIRLAIYHQSTALSLLLLSHTCRQTYIEINTNPQTYLHAPDCVVRNFDKYDDIFEVEDSQGEFLATVQAEKLPRVLLPSVRLKLCIGLIENVKEHRDRHLFQGPNLCKLFKNVYCCVGCGMVDNDWNYMPLYFRVLFNFTKQSSEQTLAGKKVMEQMELPFQWEGAICDICLSDEHFGKIGKNEKIDYKSFQYYWPRYIKDCLCGFCVLFEGADLGHVKLEVRRRFR</sequence>
<evidence type="ECO:0008006" key="3">
    <source>
        <dbReference type="Google" id="ProtNLM"/>
    </source>
</evidence>
<gene>
    <name evidence="1" type="ORF">BJ508DRAFT_356821</name>
</gene>